<dbReference type="STRING" id="334253.SAMN04487943_105118"/>
<dbReference type="Proteomes" id="UP000198565">
    <property type="component" value="Unassembled WGS sequence"/>
</dbReference>
<dbReference type="PANTHER" id="PTHR35525">
    <property type="entry name" value="BLL6575 PROTEIN"/>
    <property type="match status" value="1"/>
</dbReference>
<dbReference type="InterPro" id="IPR010852">
    <property type="entry name" value="ABATE"/>
</dbReference>
<feature type="domain" description="Zinc finger CGNR" evidence="1">
    <location>
        <begin position="150"/>
        <end position="190"/>
    </location>
</feature>
<dbReference type="InterPro" id="IPR023286">
    <property type="entry name" value="ABATE_dom_sf"/>
</dbReference>
<dbReference type="AlphaFoldDB" id="A0A1I4LNG4"/>
<name>A0A1I4LNG4_9BACI</name>
<evidence type="ECO:0000313" key="3">
    <source>
        <dbReference type="Proteomes" id="UP000198565"/>
    </source>
</evidence>
<proteinExistence type="predicted"/>
<dbReference type="Gene3D" id="1.10.3300.10">
    <property type="entry name" value="Jann2411-like domain"/>
    <property type="match status" value="1"/>
</dbReference>
<evidence type="ECO:0000313" key="2">
    <source>
        <dbReference type="EMBL" id="SFL92505.1"/>
    </source>
</evidence>
<dbReference type="RefSeq" id="WP_091483685.1">
    <property type="nucleotide sequence ID" value="NZ_FOTR01000005.1"/>
</dbReference>
<sequence>MIENIKFPLISGNISLDLINTEVVRHGVRHDLLTEKEHVKAWFDTLLSENIVFTQQFDRKIDDWSEQALNLLREIRAYLREHFEKVADGREAPSEMVTLLEERLKQAPFTYQLIDDKLVPVPLGDPAQSLVSLIVLNGLQLIASGDLKHLHRCSNPECVLLFIDKRGRRKWCSMQICGNRVKVTRHHKRKKKEK</sequence>
<keyword evidence="3" id="KW-1185">Reference proteome</keyword>
<reference evidence="3" key="1">
    <citation type="submission" date="2016-10" db="EMBL/GenBank/DDBJ databases">
        <authorList>
            <person name="Varghese N."/>
            <person name="Submissions S."/>
        </authorList>
    </citation>
    <scope>NUCLEOTIDE SEQUENCE [LARGE SCALE GENOMIC DNA]</scope>
    <source>
        <strain evidence="3">CGMCC 1.4250</strain>
    </source>
</reference>
<accession>A0A1I4LNG4</accession>
<dbReference type="InterPro" id="IPR021005">
    <property type="entry name" value="Znf_CGNR"/>
</dbReference>
<dbReference type="Pfam" id="PF07336">
    <property type="entry name" value="ABATE"/>
    <property type="match status" value="1"/>
</dbReference>
<dbReference type="OrthoDB" id="123307at2"/>
<dbReference type="Pfam" id="PF11706">
    <property type="entry name" value="zf-CGNR"/>
    <property type="match status" value="1"/>
</dbReference>
<organism evidence="2 3">
    <name type="scientific">Gracilibacillus orientalis</name>
    <dbReference type="NCBI Taxonomy" id="334253"/>
    <lineage>
        <taxon>Bacteria</taxon>
        <taxon>Bacillati</taxon>
        <taxon>Bacillota</taxon>
        <taxon>Bacilli</taxon>
        <taxon>Bacillales</taxon>
        <taxon>Bacillaceae</taxon>
        <taxon>Gracilibacillus</taxon>
    </lineage>
</organism>
<dbReference type="EMBL" id="FOTR01000005">
    <property type="protein sequence ID" value="SFL92505.1"/>
    <property type="molecule type" value="Genomic_DNA"/>
</dbReference>
<protein>
    <submittedName>
        <fullName evidence="2">Conserved protein containing a Zn-ribbon-like motif, possibly RNA-binding</fullName>
    </submittedName>
</protein>
<dbReference type="PANTHER" id="PTHR35525:SF3">
    <property type="entry name" value="BLL6575 PROTEIN"/>
    <property type="match status" value="1"/>
</dbReference>
<gene>
    <name evidence="2" type="ORF">SAMN04487943_105118</name>
</gene>
<evidence type="ECO:0000259" key="1">
    <source>
        <dbReference type="Pfam" id="PF11706"/>
    </source>
</evidence>
<dbReference type="SUPFAM" id="SSF160904">
    <property type="entry name" value="Jann2411-like"/>
    <property type="match status" value="1"/>
</dbReference>